<name>A0A9P6MC67_9FUNG</name>
<evidence type="ECO:0000256" key="4">
    <source>
        <dbReference type="ARBA" id="ARBA00022825"/>
    </source>
</evidence>
<dbReference type="Proteomes" id="UP000749646">
    <property type="component" value="Unassembled WGS sequence"/>
</dbReference>
<dbReference type="GO" id="GO:0004252">
    <property type="term" value="F:serine-type endopeptidase activity"/>
    <property type="evidence" value="ECO:0007669"/>
    <property type="project" value="InterPro"/>
</dbReference>
<evidence type="ECO:0000313" key="7">
    <source>
        <dbReference type="EMBL" id="KAF9990402.1"/>
    </source>
</evidence>
<dbReference type="AlphaFoldDB" id="A0A9P6MC67"/>
<evidence type="ECO:0000256" key="2">
    <source>
        <dbReference type="ARBA" id="ARBA00022670"/>
    </source>
</evidence>
<protein>
    <submittedName>
        <fullName evidence="7">Serine protease</fullName>
    </submittedName>
</protein>
<dbReference type="PANTHER" id="PTHR43806">
    <property type="entry name" value="PEPTIDASE S8"/>
    <property type="match status" value="1"/>
</dbReference>
<dbReference type="PROSITE" id="PS00136">
    <property type="entry name" value="SUBTILASE_ASP"/>
    <property type="match status" value="1"/>
</dbReference>
<dbReference type="Gene3D" id="3.40.50.200">
    <property type="entry name" value="Peptidase S8/S53 domain"/>
    <property type="match status" value="1"/>
</dbReference>
<feature type="non-terminal residue" evidence="7">
    <location>
        <position position="1"/>
    </location>
</feature>
<evidence type="ECO:0000313" key="8">
    <source>
        <dbReference type="Proteomes" id="UP000749646"/>
    </source>
</evidence>
<dbReference type="PROSITE" id="PS51892">
    <property type="entry name" value="SUBTILASE"/>
    <property type="match status" value="1"/>
</dbReference>
<dbReference type="GO" id="GO:0006508">
    <property type="term" value="P:proteolysis"/>
    <property type="evidence" value="ECO:0007669"/>
    <property type="project" value="UniProtKB-KW"/>
</dbReference>
<reference evidence="7" key="1">
    <citation type="journal article" date="2020" name="Fungal Divers.">
        <title>Resolving the Mortierellaceae phylogeny through synthesis of multi-gene phylogenetics and phylogenomics.</title>
        <authorList>
            <person name="Vandepol N."/>
            <person name="Liber J."/>
            <person name="Desiro A."/>
            <person name="Na H."/>
            <person name="Kennedy M."/>
            <person name="Barry K."/>
            <person name="Grigoriev I.V."/>
            <person name="Miller A.N."/>
            <person name="O'Donnell K."/>
            <person name="Stajich J.E."/>
            <person name="Bonito G."/>
        </authorList>
    </citation>
    <scope>NUCLEOTIDE SEQUENCE</scope>
    <source>
        <strain evidence="7">MES-2147</strain>
    </source>
</reference>
<keyword evidence="4" id="KW-0720">Serine protease</keyword>
<keyword evidence="3" id="KW-0378">Hydrolase</keyword>
<evidence type="ECO:0000259" key="6">
    <source>
        <dbReference type="Pfam" id="PF00082"/>
    </source>
</evidence>
<dbReference type="InterPro" id="IPR023827">
    <property type="entry name" value="Peptidase_S8_Asp-AS"/>
</dbReference>
<feature type="domain" description="Peptidase S8/S53" evidence="6">
    <location>
        <begin position="8"/>
        <end position="98"/>
    </location>
</feature>
<proteinExistence type="inferred from homology"/>
<dbReference type="GO" id="GO:0005615">
    <property type="term" value="C:extracellular space"/>
    <property type="evidence" value="ECO:0007669"/>
    <property type="project" value="TreeGrafter"/>
</dbReference>
<dbReference type="InterPro" id="IPR000209">
    <property type="entry name" value="Peptidase_S8/S53_dom"/>
</dbReference>
<dbReference type="SUPFAM" id="SSF52743">
    <property type="entry name" value="Subtilisin-like"/>
    <property type="match status" value="1"/>
</dbReference>
<dbReference type="OrthoDB" id="206201at2759"/>
<evidence type="ECO:0000256" key="5">
    <source>
        <dbReference type="PROSITE-ProRule" id="PRU01240"/>
    </source>
</evidence>
<comment type="caution">
    <text evidence="5">Lacks conserved residue(s) required for the propagation of feature annotation.</text>
</comment>
<dbReference type="PROSITE" id="PS00137">
    <property type="entry name" value="SUBTILASE_HIS"/>
    <property type="match status" value="1"/>
</dbReference>
<dbReference type="InterPro" id="IPR022398">
    <property type="entry name" value="Peptidase_S8_His-AS"/>
</dbReference>
<dbReference type="InterPro" id="IPR050131">
    <property type="entry name" value="Peptidase_S8_subtilisin-like"/>
</dbReference>
<dbReference type="InterPro" id="IPR036852">
    <property type="entry name" value="Peptidase_S8/S53_dom_sf"/>
</dbReference>
<dbReference type="Pfam" id="PF00082">
    <property type="entry name" value="Peptidase_S8"/>
    <property type="match status" value="1"/>
</dbReference>
<dbReference type="InterPro" id="IPR015500">
    <property type="entry name" value="Peptidase_S8_subtilisin-rel"/>
</dbReference>
<organism evidence="7 8">
    <name type="scientific">Modicella reniformis</name>
    <dbReference type="NCBI Taxonomy" id="1440133"/>
    <lineage>
        <taxon>Eukaryota</taxon>
        <taxon>Fungi</taxon>
        <taxon>Fungi incertae sedis</taxon>
        <taxon>Mucoromycota</taxon>
        <taxon>Mortierellomycotina</taxon>
        <taxon>Mortierellomycetes</taxon>
        <taxon>Mortierellales</taxon>
        <taxon>Mortierellaceae</taxon>
        <taxon>Modicella</taxon>
    </lineage>
</organism>
<comment type="caution">
    <text evidence="7">The sequence shown here is derived from an EMBL/GenBank/DDBJ whole genome shotgun (WGS) entry which is preliminary data.</text>
</comment>
<comment type="similarity">
    <text evidence="1 5">Belongs to the peptidase S8 family.</text>
</comment>
<evidence type="ECO:0000256" key="1">
    <source>
        <dbReference type="ARBA" id="ARBA00011073"/>
    </source>
</evidence>
<keyword evidence="2 7" id="KW-0645">Protease</keyword>
<dbReference type="PANTHER" id="PTHR43806:SF11">
    <property type="entry name" value="CEREVISIN-RELATED"/>
    <property type="match status" value="1"/>
</dbReference>
<sequence length="115" mass="11861">YDHNPNGGDGVTAFVLDTGVSISHKEFEGRATWGSNIIAGTPDIDENGHGTHCAGTITGKTYGVSKKANIVAIKVLNAGGAGTMSDVIAGIDYAVKQHQSLKEKLGDKHKGSVAN</sequence>
<dbReference type="PRINTS" id="PR00723">
    <property type="entry name" value="SUBTILISIN"/>
</dbReference>
<gene>
    <name evidence="7" type="primary">SUB8_1</name>
    <name evidence="7" type="ORF">BGZ65_000985</name>
</gene>
<feature type="non-terminal residue" evidence="7">
    <location>
        <position position="115"/>
    </location>
</feature>
<keyword evidence="8" id="KW-1185">Reference proteome</keyword>
<evidence type="ECO:0000256" key="3">
    <source>
        <dbReference type="ARBA" id="ARBA00022801"/>
    </source>
</evidence>
<accession>A0A9P6MC67</accession>
<dbReference type="EMBL" id="JAAAHW010002947">
    <property type="protein sequence ID" value="KAF9990402.1"/>
    <property type="molecule type" value="Genomic_DNA"/>
</dbReference>